<evidence type="ECO:0000256" key="1">
    <source>
        <dbReference type="SAM" id="MobiDB-lite"/>
    </source>
</evidence>
<reference evidence="2 3" key="1">
    <citation type="submission" date="2016-11" db="EMBL/GenBank/DDBJ databases">
        <title>Complete Genome Sequence of Bradyrhizobium sp. strain J5, an isolated from soybean nodule in Hokkaido.</title>
        <authorList>
            <person name="Kanehara K."/>
        </authorList>
    </citation>
    <scope>NUCLEOTIDE SEQUENCE [LARGE SCALE GENOMIC DNA]</scope>
    <source>
        <strain evidence="2 3">J5</strain>
    </source>
</reference>
<feature type="compositionally biased region" description="Polar residues" evidence="1">
    <location>
        <begin position="1"/>
        <end position="15"/>
    </location>
</feature>
<dbReference type="Proteomes" id="UP000181962">
    <property type="component" value="Chromosome"/>
</dbReference>
<sequence length="81" mass="8327">MTLKNRTPRGSSTMDPVTGSGAGQVPTKPHDSGSQANETVDGLDAQTEALRHAAEDTPSAAAPDDEEKVPVFDRAGAAPKI</sequence>
<dbReference type="OrthoDB" id="8251097at2"/>
<accession>A0A1L3F991</accession>
<evidence type="ECO:0000313" key="3">
    <source>
        <dbReference type="Proteomes" id="UP000181962"/>
    </source>
</evidence>
<name>A0A1L3F991_BRAJP</name>
<organism evidence="2 3">
    <name type="scientific">Bradyrhizobium japonicum</name>
    <dbReference type="NCBI Taxonomy" id="375"/>
    <lineage>
        <taxon>Bacteria</taxon>
        <taxon>Pseudomonadati</taxon>
        <taxon>Pseudomonadota</taxon>
        <taxon>Alphaproteobacteria</taxon>
        <taxon>Hyphomicrobiales</taxon>
        <taxon>Nitrobacteraceae</taxon>
        <taxon>Bradyrhizobium</taxon>
    </lineage>
</organism>
<dbReference type="RefSeq" id="WP_155795002.1">
    <property type="nucleotide sequence ID" value="NZ_CP017637.1"/>
</dbReference>
<proteinExistence type="predicted"/>
<dbReference type="EMBL" id="CP017637">
    <property type="protein sequence ID" value="APG09880.1"/>
    <property type="molecule type" value="Genomic_DNA"/>
</dbReference>
<dbReference type="AlphaFoldDB" id="A0A1L3F991"/>
<gene>
    <name evidence="2" type="ORF">BKD09_16230</name>
</gene>
<feature type="region of interest" description="Disordered" evidence="1">
    <location>
        <begin position="1"/>
        <end position="81"/>
    </location>
</feature>
<evidence type="ECO:0000313" key="2">
    <source>
        <dbReference type="EMBL" id="APG09880.1"/>
    </source>
</evidence>
<protein>
    <submittedName>
        <fullName evidence="2">Uncharacterized protein</fullName>
    </submittedName>
</protein>